<feature type="repeat" description="WD" evidence="3">
    <location>
        <begin position="273"/>
        <end position="314"/>
    </location>
</feature>
<dbReference type="InterPro" id="IPR036322">
    <property type="entry name" value="WD40_repeat_dom_sf"/>
</dbReference>
<dbReference type="InterPro" id="IPR001680">
    <property type="entry name" value="WD40_rpt"/>
</dbReference>
<dbReference type="CDD" id="cd00200">
    <property type="entry name" value="WD40"/>
    <property type="match status" value="1"/>
</dbReference>
<dbReference type="SUPFAM" id="SSF50978">
    <property type="entry name" value="WD40 repeat-like"/>
    <property type="match status" value="1"/>
</dbReference>
<keyword evidence="5" id="KW-1185">Reference proteome</keyword>
<evidence type="ECO:0000313" key="5">
    <source>
        <dbReference type="Proteomes" id="UP000053647"/>
    </source>
</evidence>
<organism evidence="4 5">
    <name type="scientific">Paxillus involutus ATCC 200175</name>
    <dbReference type="NCBI Taxonomy" id="664439"/>
    <lineage>
        <taxon>Eukaryota</taxon>
        <taxon>Fungi</taxon>
        <taxon>Dikarya</taxon>
        <taxon>Basidiomycota</taxon>
        <taxon>Agaricomycotina</taxon>
        <taxon>Agaricomycetes</taxon>
        <taxon>Agaricomycetidae</taxon>
        <taxon>Boletales</taxon>
        <taxon>Paxilineae</taxon>
        <taxon>Paxillaceae</taxon>
        <taxon>Paxillus</taxon>
    </lineage>
</organism>
<feature type="repeat" description="WD" evidence="3">
    <location>
        <begin position="443"/>
        <end position="485"/>
    </location>
</feature>
<dbReference type="OrthoDB" id="196858at2759"/>
<dbReference type="PANTHER" id="PTHR44129">
    <property type="entry name" value="WD REPEAT-CONTAINING PROTEIN POP1"/>
    <property type="match status" value="1"/>
</dbReference>
<dbReference type="HOGENOM" id="CLU_000288_57_32_1"/>
<evidence type="ECO:0000256" key="2">
    <source>
        <dbReference type="ARBA" id="ARBA00022737"/>
    </source>
</evidence>
<protein>
    <recommendedName>
        <fullName evidence="6">WD40 repeat-like protein</fullName>
    </recommendedName>
</protein>
<dbReference type="InterPro" id="IPR050349">
    <property type="entry name" value="WD_LIS1/nudF_dynein_reg"/>
</dbReference>
<dbReference type="Gene3D" id="2.130.10.10">
    <property type="entry name" value="YVTN repeat-like/Quinoprotein amine dehydrogenase"/>
    <property type="match status" value="4"/>
</dbReference>
<dbReference type="InterPro" id="IPR019775">
    <property type="entry name" value="WD40_repeat_CS"/>
</dbReference>
<evidence type="ECO:0000256" key="3">
    <source>
        <dbReference type="PROSITE-ProRule" id="PRU00221"/>
    </source>
</evidence>
<dbReference type="InterPro" id="IPR020472">
    <property type="entry name" value="WD40_PAC1"/>
</dbReference>
<proteinExistence type="predicted"/>
<dbReference type="EMBL" id="KN819362">
    <property type="protein sequence ID" value="KIJ12550.1"/>
    <property type="molecule type" value="Genomic_DNA"/>
</dbReference>
<dbReference type="SMART" id="SM00320">
    <property type="entry name" value="WD40"/>
    <property type="match status" value="11"/>
</dbReference>
<gene>
    <name evidence="4" type="ORF">PAXINDRAFT_82754</name>
</gene>
<keyword evidence="1 3" id="KW-0853">WD repeat</keyword>
<feature type="repeat" description="WD" evidence="3">
    <location>
        <begin position="232"/>
        <end position="273"/>
    </location>
</feature>
<name>A0A0C9TA81_PAXIN</name>
<keyword evidence="2" id="KW-0677">Repeat</keyword>
<evidence type="ECO:0000256" key="1">
    <source>
        <dbReference type="ARBA" id="ARBA00022574"/>
    </source>
</evidence>
<dbReference type="Pfam" id="PF00400">
    <property type="entry name" value="WD40"/>
    <property type="match status" value="10"/>
</dbReference>
<feature type="repeat" description="WD" evidence="3">
    <location>
        <begin position="25"/>
        <end position="66"/>
    </location>
</feature>
<evidence type="ECO:0008006" key="6">
    <source>
        <dbReference type="Google" id="ProtNLM"/>
    </source>
</evidence>
<evidence type="ECO:0000313" key="4">
    <source>
        <dbReference type="EMBL" id="KIJ12550.1"/>
    </source>
</evidence>
<dbReference type="PROSITE" id="PS50294">
    <property type="entry name" value="WD_REPEATS_REGION"/>
    <property type="match status" value="5"/>
</dbReference>
<dbReference type="PROSITE" id="PS00678">
    <property type="entry name" value="WD_REPEATS_1"/>
    <property type="match status" value="1"/>
</dbReference>
<feature type="repeat" description="WD" evidence="3">
    <location>
        <begin position="358"/>
        <end position="399"/>
    </location>
</feature>
<dbReference type="InterPro" id="IPR015943">
    <property type="entry name" value="WD40/YVTN_repeat-like_dom_sf"/>
</dbReference>
<dbReference type="AlphaFoldDB" id="A0A0C9TA81"/>
<sequence length="514" mass="55443">MSQLLNTARKAYLRIKGFPKPSLVLLGHTNWISSIAFLPDGKEVISGSSDGSARRWSVEDGCEVGRAMLEEGSVVAVAASSDGHWIATGSQAKNITIWSAATCEKVMVLKGHTDHLGSLAFSPDSARLVSGSKDETLIVWSTTTGERLLGPLKGHTRPIWCAWFSPNGDKIASCDSVDIRIWNSHSGDLVTRPMRVSACFLTWTPDGQQLIAGCDDSIKRFSSSTGSLLAAWKAHTGVVHSIAVSPNGKFVASASLDKTVRLWDMTTSPPLVLLGHTDVVWSVAFLPDGKEVISGSEDSSARRWRVEDGRELGRAMWEVDWVLAVAASGDGRWVATGGKENNITIWNTTTYEKPPLVLFGHTGCVWSVAFLPDGKEAISSSADGSARRWRVEDGCEVGRAMWEEGSMVALAASSDGNWIATGGHEKNITIWNVATCDKAIVVLGGHTQMVWSLAFSPDSARLVSVSPDKTNVTIWNTTTYTKVIQLEGHSDDVRSLAFSREMLGTSHVTGPAFE</sequence>
<feature type="repeat" description="WD" evidence="3">
    <location>
        <begin position="109"/>
        <end position="150"/>
    </location>
</feature>
<dbReference type="SUPFAM" id="SSF50998">
    <property type="entry name" value="Quinoprotein alcohol dehydrogenase-like"/>
    <property type="match status" value="1"/>
</dbReference>
<dbReference type="PRINTS" id="PR00320">
    <property type="entry name" value="GPROTEINBRPT"/>
</dbReference>
<dbReference type="PROSITE" id="PS50082">
    <property type="entry name" value="WD_REPEATS_2"/>
    <property type="match status" value="6"/>
</dbReference>
<dbReference type="Proteomes" id="UP000053647">
    <property type="component" value="Unassembled WGS sequence"/>
</dbReference>
<dbReference type="InterPro" id="IPR011047">
    <property type="entry name" value="Quinoprotein_ADH-like_sf"/>
</dbReference>
<accession>A0A0C9TA81</accession>
<reference evidence="4 5" key="1">
    <citation type="submission" date="2014-06" db="EMBL/GenBank/DDBJ databases">
        <authorList>
            <consortium name="DOE Joint Genome Institute"/>
            <person name="Kuo A."/>
            <person name="Kohler A."/>
            <person name="Nagy L.G."/>
            <person name="Floudas D."/>
            <person name="Copeland A."/>
            <person name="Barry K.W."/>
            <person name="Cichocki N."/>
            <person name="Veneault-Fourrey C."/>
            <person name="LaButti K."/>
            <person name="Lindquist E.A."/>
            <person name="Lipzen A."/>
            <person name="Lundell T."/>
            <person name="Morin E."/>
            <person name="Murat C."/>
            <person name="Sun H."/>
            <person name="Tunlid A."/>
            <person name="Henrissat B."/>
            <person name="Grigoriev I.V."/>
            <person name="Hibbett D.S."/>
            <person name="Martin F."/>
            <person name="Nordberg H.P."/>
            <person name="Cantor M.N."/>
            <person name="Hua S.X."/>
        </authorList>
    </citation>
    <scope>NUCLEOTIDE SEQUENCE [LARGE SCALE GENOMIC DNA]</scope>
    <source>
        <strain evidence="4 5">ATCC 200175</strain>
    </source>
</reference>
<reference evidence="5" key="2">
    <citation type="submission" date="2015-01" db="EMBL/GenBank/DDBJ databases">
        <title>Evolutionary Origins and Diversification of the Mycorrhizal Mutualists.</title>
        <authorList>
            <consortium name="DOE Joint Genome Institute"/>
            <consortium name="Mycorrhizal Genomics Consortium"/>
            <person name="Kohler A."/>
            <person name="Kuo A."/>
            <person name="Nagy L.G."/>
            <person name="Floudas D."/>
            <person name="Copeland A."/>
            <person name="Barry K.W."/>
            <person name="Cichocki N."/>
            <person name="Veneault-Fourrey C."/>
            <person name="LaButti K."/>
            <person name="Lindquist E.A."/>
            <person name="Lipzen A."/>
            <person name="Lundell T."/>
            <person name="Morin E."/>
            <person name="Murat C."/>
            <person name="Riley R."/>
            <person name="Ohm R."/>
            <person name="Sun H."/>
            <person name="Tunlid A."/>
            <person name="Henrissat B."/>
            <person name="Grigoriev I.V."/>
            <person name="Hibbett D.S."/>
            <person name="Martin F."/>
        </authorList>
    </citation>
    <scope>NUCLEOTIDE SEQUENCE [LARGE SCALE GENOMIC DNA]</scope>
    <source>
        <strain evidence="5">ATCC 200175</strain>
    </source>
</reference>